<reference evidence="2 3" key="1">
    <citation type="submission" date="2020-04" db="EMBL/GenBank/DDBJ databases">
        <title>Plant Genome Project.</title>
        <authorList>
            <person name="Zhang R.-G."/>
        </authorList>
    </citation>
    <scope>NUCLEOTIDE SEQUENCE [LARGE SCALE GENOMIC DNA]</scope>
    <source>
        <strain evidence="2">YNK0</strain>
        <tissue evidence="2">Leaf</tissue>
    </source>
</reference>
<dbReference type="PANTHER" id="PTHR47443:SF3">
    <property type="entry name" value="GCN5-RELATED N-ACETYLTRANSFERASE 4, CHLOROPLASTIC"/>
    <property type="match status" value="1"/>
</dbReference>
<name>A0A834Z1N1_TETSI</name>
<dbReference type="InterPro" id="IPR016181">
    <property type="entry name" value="Acyl_CoA_acyltransferase"/>
</dbReference>
<organism evidence="2 3">
    <name type="scientific">Tetracentron sinense</name>
    <name type="common">Spur-leaf</name>
    <dbReference type="NCBI Taxonomy" id="13715"/>
    <lineage>
        <taxon>Eukaryota</taxon>
        <taxon>Viridiplantae</taxon>
        <taxon>Streptophyta</taxon>
        <taxon>Embryophyta</taxon>
        <taxon>Tracheophyta</taxon>
        <taxon>Spermatophyta</taxon>
        <taxon>Magnoliopsida</taxon>
        <taxon>Trochodendrales</taxon>
        <taxon>Trochodendraceae</taxon>
        <taxon>Tetracentron</taxon>
    </lineage>
</organism>
<gene>
    <name evidence="2" type="ORF">HHK36_016617</name>
</gene>
<dbReference type="SUPFAM" id="SSF55729">
    <property type="entry name" value="Acyl-CoA N-acyltransferases (Nat)"/>
    <property type="match status" value="1"/>
</dbReference>
<evidence type="ECO:0000313" key="2">
    <source>
        <dbReference type="EMBL" id="KAF8397695.1"/>
    </source>
</evidence>
<dbReference type="InterPro" id="IPR000182">
    <property type="entry name" value="GNAT_dom"/>
</dbReference>
<keyword evidence="3" id="KW-1185">Reference proteome</keyword>
<dbReference type="GO" id="GO:0009507">
    <property type="term" value="C:chloroplast"/>
    <property type="evidence" value="ECO:0007669"/>
    <property type="project" value="TreeGrafter"/>
</dbReference>
<dbReference type="OrthoDB" id="249099at2759"/>
<dbReference type="CDD" id="cd04301">
    <property type="entry name" value="NAT_SF"/>
    <property type="match status" value="1"/>
</dbReference>
<feature type="domain" description="N-acetyltransferase" evidence="1">
    <location>
        <begin position="144"/>
        <end position="230"/>
    </location>
</feature>
<evidence type="ECO:0000313" key="3">
    <source>
        <dbReference type="Proteomes" id="UP000655225"/>
    </source>
</evidence>
<dbReference type="Gene3D" id="3.40.630.30">
    <property type="match status" value="1"/>
</dbReference>
<dbReference type="Pfam" id="PF00583">
    <property type="entry name" value="Acetyltransf_1"/>
    <property type="match status" value="1"/>
</dbReference>
<proteinExistence type="predicted"/>
<dbReference type="OMA" id="PNGCTRT"/>
<sequence>MIPFSAVGVCRASQAVDLFPNVCPDVVVREARIEDCWEVAETHCSTFFPKYSFPLDLMLRINRLVGMLSGFSVPNGCTRTCLVAVIGSSVDNLFFGNGEFIKVGGFEERFSFNKRYVAGILTVDTMADFLPRKGPLRQRRTGIAYISNVAVRERDRRKGIAKRLIAKAEDQARNWGCRVIALHCDVNNPGAVQLYKGQGFKCIKVPERVNWPRPKTSPNVQFNFMMKLITTLSAT</sequence>
<dbReference type="PROSITE" id="PS51186">
    <property type="entry name" value="GNAT"/>
    <property type="match status" value="1"/>
</dbReference>
<comment type="caution">
    <text evidence="2">The sequence shown here is derived from an EMBL/GenBank/DDBJ whole genome shotgun (WGS) entry which is preliminary data.</text>
</comment>
<protein>
    <recommendedName>
        <fullName evidence="1">N-acetyltransferase domain-containing protein</fullName>
    </recommendedName>
</protein>
<dbReference type="EMBL" id="JABCRI010000011">
    <property type="protein sequence ID" value="KAF8397695.1"/>
    <property type="molecule type" value="Genomic_DNA"/>
</dbReference>
<dbReference type="AlphaFoldDB" id="A0A834Z1N1"/>
<dbReference type="GO" id="GO:0008080">
    <property type="term" value="F:N-acetyltransferase activity"/>
    <property type="evidence" value="ECO:0007669"/>
    <property type="project" value="TreeGrafter"/>
</dbReference>
<evidence type="ECO:0000259" key="1">
    <source>
        <dbReference type="PROSITE" id="PS51186"/>
    </source>
</evidence>
<dbReference type="Proteomes" id="UP000655225">
    <property type="component" value="Unassembled WGS sequence"/>
</dbReference>
<accession>A0A834Z1N1</accession>
<dbReference type="PANTHER" id="PTHR47443">
    <property type="entry name" value="ACYL-COA N-ACYLTRANSFERASES (NAT) SUPERFAMILY PROTEIN"/>
    <property type="match status" value="1"/>
</dbReference>